<dbReference type="InterPro" id="IPR029016">
    <property type="entry name" value="GAF-like_dom_sf"/>
</dbReference>
<sequence length="278" mass="29638">MQEPRGQAGAVRDAVAGLGLEHGGAGHDGIVEYDGSRRDGAGHDGAGPGRTEPVRAWSIAERLARTLRVPATGPRELVTTVTSEAVSLVEAAHSCGVIVTGQRGDMEIVATTDAVPRTLDELQQDLGSGPCLTAARKQIVVRLHDVPADTRWPRFREVASELGVATMLCLPLYVDDDVLGTLSLYGTEPGAFREGAEPVARLLAALTAIALAESRLAEQMRVAMANRDLIGQAKGILMREHRITAEEAFTLLRLRSQHTNTKLVDVARRVSETGTLDG</sequence>
<name>A0ABT1A6I8_9PSEU</name>
<dbReference type="SMART" id="SM00065">
    <property type="entry name" value="GAF"/>
    <property type="match status" value="1"/>
</dbReference>
<evidence type="ECO:0000256" key="2">
    <source>
        <dbReference type="ARBA" id="ARBA00022777"/>
    </source>
</evidence>
<dbReference type="SUPFAM" id="SSF52172">
    <property type="entry name" value="CheY-like"/>
    <property type="match status" value="1"/>
</dbReference>
<dbReference type="InterPro" id="IPR005561">
    <property type="entry name" value="ANTAR"/>
</dbReference>
<dbReference type="RefSeq" id="WP_252442820.1">
    <property type="nucleotide sequence ID" value="NZ_JAGSOV010000057.1"/>
</dbReference>
<keyword evidence="8" id="KW-1185">Reference proteome</keyword>
<proteinExistence type="predicted"/>
<evidence type="ECO:0000313" key="7">
    <source>
        <dbReference type="EMBL" id="MCO1658637.1"/>
    </source>
</evidence>
<evidence type="ECO:0000256" key="5">
    <source>
        <dbReference type="SAM" id="MobiDB-lite"/>
    </source>
</evidence>
<evidence type="ECO:0000256" key="3">
    <source>
        <dbReference type="ARBA" id="ARBA00023015"/>
    </source>
</evidence>
<dbReference type="InterPro" id="IPR011006">
    <property type="entry name" value="CheY-like_superfamily"/>
</dbReference>
<dbReference type="Pfam" id="PF13185">
    <property type="entry name" value="GAF_2"/>
    <property type="match status" value="1"/>
</dbReference>
<keyword evidence="4" id="KW-0804">Transcription</keyword>
<evidence type="ECO:0000313" key="8">
    <source>
        <dbReference type="Proteomes" id="UP001165283"/>
    </source>
</evidence>
<organism evidence="7 8">
    <name type="scientific">Pseudonocardia humida</name>
    <dbReference type="NCBI Taxonomy" id="2800819"/>
    <lineage>
        <taxon>Bacteria</taxon>
        <taxon>Bacillati</taxon>
        <taxon>Actinomycetota</taxon>
        <taxon>Actinomycetes</taxon>
        <taxon>Pseudonocardiales</taxon>
        <taxon>Pseudonocardiaceae</taxon>
        <taxon>Pseudonocardia</taxon>
    </lineage>
</organism>
<accession>A0ABT1A6I8</accession>
<keyword evidence="3" id="KW-0805">Transcription regulation</keyword>
<protein>
    <submittedName>
        <fullName evidence="7">GAF and ANTAR domain-containing protein</fullName>
    </submittedName>
</protein>
<feature type="domain" description="ANTAR" evidence="6">
    <location>
        <begin position="210"/>
        <end position="271"/>
    </location>
</feature>
<dbReference type="Proteomes" id="UP001165283">
    <property type="component" value="Unassembled WGS sequence"/>
</dbReference>
<dbReference type="Pfam" id="PF03861">
    <property type="entry name" value="ANTAR"/>
    <property type="match status" value="1"/>
</dbReference>
<gene>
    <name evidence="7" type="ORF">KDL28_26580</name>
</gene>
<evidence type="ECO:0000256" key="1">
    <source>
        <dbReference type="ARBA" id="ARBA00022679"/>
    </source>
</evidence>
<dbReference type="InterPro" id="IPR036388">
    <property type="entry name" value="WH-like_DNA-bd_sf"/>
</dbReference>
<dbReference type="Gene3D" id="3.30.450.40">
    <property type="match status" value="1"/>
</dbReference>
<dbReference type="PROSITE" id="PS50921">
    <property type="entry name" value="ANTAR"/>
    <property type="match status" value="1"/>
</dbReference>
<reference evidence="7" key="1">
    <citation type="submission" date="2021-04" db="EMBL/GenBank/DDBJ databases">
        <title>Pseudonocardia sp. nov., isolated from sandy soil of mangrove forest.</title>
        <authorList>
            <person name="Zan Z."/>
            <person name="Huang R."/>
            <person name="Liu W."/>
        </authorList>
    </citation>
    <scope>NUCLEOTIDE SEQUENCE</scope>
    <source>
        <strain evidence="7">S2-4</strain>
    </source>
</reference>
<evidence type="ECO:0000259" key="6">
    <source>
        <dbReference type="PROSITE" id="PS50921"/>
    </source>
</evidence>
<keyword evidence="2" id="KW-0418">Kinase</keyword>
<dbReference type="Gene3D" id="1.10.10.10">
    <property type="entry name" value="Winged helix-like DNA-binding domain superfamily/Winged helix DNA-binding domain"/>
    <property type="match status" value="1"/>
</dbReference>
<evidence type="ECO:0000256" key="4">
    <source>
        <dbReference type="ARBA" id="ARBA00023163"/>
    </source>
</evidence>
<keyword evidence="1" id="KW-0808">Transferase</keyword>
<comment type="caution">
    <text evidence="7">The sequence shown here is derived from an EMBL/GenBank/DDBJ whole genome shotgun (WGS) entry which is preliminary data.</text>
</comment>
<dbReference type="SMART" id="SM01012">
    <property type="entry name" value="ANTAR"/>
    <property type="match status" value="1"/>
</dbReference>
<dbReference type="SUPFAM" id="SSF55781">
    <property type="entry name" value="GAF domain-like"/>
    <property type="match status" value="1"/>
</dbReference>
<dbReference type="EMBL" id="JAGSOV010000057">
    <property type="protein sequence ID" value="MCO1658637.1"/>
    <property type="molecule type" value="Genomic_DNA"/>
</dbReference>
<dbReference type="InterPro" id="IPR003018">
    <property type="entry name" value="GAF"/>
</dbReference>
<feature type="region of interest" description="Disordered" evidence="5">
    <location>
        <begin position="27"/>
        <end position="52"/>
    </location>
</feature>